<gene>
    <name evidence="1" type="ORF">RM479_09190</name>
</gene>
<evidence type="ECO:0000313" key="1">
    <source>
        <dbReference type="EMBL" id="MDT0328588.1"/>
    </source>
</evidence>
<organism evidence="1 2">
    <name type="scientific">Nocardiopsis lambiniae</name>
    <dbReference type="NCBI Taxonomy" id="3075539"/>
    <lineage>
        <taxon>Bacteria</taxon>
        <taxon>Bacillati</taxon>
        <taxon>Actinomycetota</taxon>
        <taxon>Actinomycetes</taxon>
        <taxon>Streptosporangiales</taxon>
        <taxon>Nocardiopsidaceae</taxon>
        <taxon>Nocardiopsis</taxon>
    </lineage>
</organism>
<name>A0ABU2M7M8_9ACTN</name>
<dbReference type="EMBL" id="JAVREP010000005">
    <property type="protein sequence ID" value="MDT0328588.1"/>
    <property type="molecule type" value="Genomic_DNA"/>
</dbReference>
<accession>A0ABU2M7M8</accession>
<evidence type="ECO:0008006" key="3">
    <source>
        <dbReference type="Google" id="ProtNLM"/>
    </source>
</evidence>
<comment type="caution">
    <text evidence="1">The sequence shown here is derived from an EMBL/GenBank/DDBJ whole genome shotgun (WGS) entry which is preliminary data.</text>
</comment>
<reference evidence="2" key="1">
    <citation type="submission" date="2023-07" db="EMBL/GenBank/DDBJ databases">
        <title>30 novel species of actinomycetes from the DSMZ collection.</title>
        <authorList>
            <person name="Nouioui I."/>
        </authorList>
    </citation>
    <scope>NUCLEOTIDE SEQUENCE [LARGE SCALE GENOMIC DNA]</scope>
    <source>
        <strain evidence="2">DSM 44743</strain>
    </source>
</reference>
<proteinExistence type="predicted"/>
<keyword evidence="2" id="KW-1185">Reference proteome</keyword>
<sequence length="136" mass="15223">MSGTWAFEGRDAALAAFDRSADGTELAEPVREGGPRTEVMRSTEDPVVAELSFGFEDVRIELRLHARERVRTVSGTVHGDFAYALLEARRSDGRREDVVSIEETGDFVITDLRRGPLCLILRRDDAPPITTEWFTL</sequence>
<protein>
    <recommendedName>
        <fullName evidence="3">Lipocalin-like domain-containing protein</fullName>
    </recommendedName>
</protein>
<dbReference type="RefSeq" id="WP_311511312.1">
    <property type="nucleotide sequence ID" value="NZ_JAVREP010000005.1"/>
</dbReference>
<evidence type="ECO:0000313" key="2">
    <source>
        <dbReference type="Proteomes" id="UP001183390"/>
    </source>
</evidence>
<dbReference type="Proteomes" id="UP001183390">
    <property type="component" value="Unassembled WGS sequence"/>
</dbReference>